<comment type="caution">
    <text evidence="1">The sequence shown here is derived from an EMBL/GenBank/DDBJ whole genome shotgun (WGS) entry which is preliminary data.</text>
</comment>
<dbReference type="Proteomes" id="UP000067448">
    <property type="component" value="Unassembled WGS sequence"/>
</dbReference>
<proteinExistence type="predicted"/>
<evidence type="ECO:0000313" key="2">
    <source>
        <dbReference type="Proteomes" id="UP000067448"/>
    </source>
</evidence>
<name>A0A100JPT1_STRSC</name>
<reference evidence="1 2" key="2">
    <citation type="journal article" date="2016" name="Genome Announc.">
        <title>Draft Genome Sequences of Streptomyces scabiei S58, Streptomyces turgidiscabies T45, and Streptomyces acidiscabies a10, the Pathogens of Potato Common Scab, Isolated in Japan.</title>
        <authorList>
            <person name="Tomihama T."/>
            <person name="Nishi Y."/>
            <person name="Sakai M."/>
            <person name="Ikenaga M."/>
            <person name="Okubo T."/>
            <person name="Ikeda S."/>
        </authorList>
    </citation>
    <scope>NUCLEOTIDE SEQUENCE [LARGE SCALE GENOMIC DNA]</scope>
    <source>
        <strain evidence="1 2">S58</strain>
    </source>
</reference>
<dbReference type="AlphaFoldDB" id="A0A100JPT1"/>
<dbReference type="EMBL" id="BCMM01000017">
    <property type="protein sequence ID" value="GAQ63432.1"/>
    <property type="molecule type" value="Genomic_DNA"/>
</dbReference>
<organism evidence="1 2">
    <name type="scientific">Streptomyces scabiei</name>
    <dbReference type="NCBI Taxonomy" id="1930"/>
    <lineage>
        <taxon>Bacteria</taxon>
        <taxon>Bacillati</taxon>
        <taxon>Actinomycetota</taxon>
        <taxon>Actinomycetes</taxon>
        <taxon>Kitasatosporales</taxon>
        <taxon>Streptomycetaceae</taxon>
        <taxon>Streptomyces</taxon>
    </lineage>
</organism>
<reference evidence="2" key="3">
    <citation type="submission" date="2016-02" db="EMBL/GenBank/DDBJ databases">
        <title>Draft genome of pathogenic Streptomyces sp. in Japan.</title>
        <authorList>
            <person name="Tomihama T."/>
            <person name="Ikenaga M."/>
            <person name="Sakai M."/>
            <person name="Okubo T."/>
            <person name="Ikeda S."/>
        </authorList>
    </citation>
    <scope>NUCLEOTIDE SEQUENCE [LARGE SCALE GENOMIC DNA]</scope>
    <source>
        <strain evidence="2">S58</strain>
    </source>
</reference>
<reference evidence="2" key="1">
    <citation type="submission" date="2015-11" db="EMBL/GenBank/DDBJ databases">
        <authorList>
            <consortium name="Cross-ministerial Strategic Innovation Promotion Program (SIP) consortium"/>
            <person name="Tomihama T."/>
            <person name="Ikenaga M."/>
            <person name="Sakai M."/>
            <person name="Okubo T."/>
            <person name="Ikeda S."/>
        </authorList>
    </citation>
    <scope>NUCLEOTIDE SEQUENCE [LARGE SCALE GENOMIC DNA]</scope>
    <source>
        <strain evidence="2">S58</strain>
    </source>
</reference>
<accession>A0A100JPT1</accession>
<sequence length="317" mass="35812">MACVLLMALMDYTSGDVFSSVLPTDLSDGELSWKRRKEMEAAIQLLKERELLEVVRQHQSSRKRIQLTWAGKREAKRIKAERQAPGALFTHTVERLAHAAFPKELDRWELSSFSENLLFWGSDLDESNYHSSKNTVKRAGYYLRDHELAEFTTSTYSLEVRDIEYRWWNRRMRTIEITILKELKLTARGIDCILSGMNVREYLSTQNSAGAGPVFNQNVYGGTAAQGVNVTQNVGVQPEQLANLIRQLRDVAPQFPPVEREEFLSDVEVLEDTDQPPQDRLSAGQRIKAALISGGSQLGAQGIVATLERLTSLVANQ</sequence>
<evidence type="ECO:0000313" key="1">
    <source>
        <dbReference type="EMBL" id="GAQ63432.1"/>
    </source>
</evidence>
<gene>
    <name evidence="1" type="ORF">SsS58_03814</name>
</gene>
<protein>
    <submittedName>
        <fullName evidence="1">Uncharacterized protein</fullName>
    </submittedName>
</protein>